<organism evidence="1 2">
    <name type="scientific">Bonamia ostreae</name>
    <dbReference type="NCBI Taxonomy" id="126728"/>
    <lineage>
        <taxon>Eukaryota</taxon>
        <taxon>Sar</taxon>
        <taxon>Rhizaria</taxon>
        <taxon>Endomyxa</taxon>
        <taxon>Ascetosporea</taxon>
        <taxon>Haplosporida</taxon>
        <taxon>Bonamia</taxon>
    </lineage>
</organism>
<comment type="caution">
    <text evidence="1">The sequence shown here is derived from an EMBL/GenBank/DDBJ whole genome shotgun (WGS) entry which is preliminary data.</text>
</comment>
<dbReference type="EMBL" id="JBDODL010006581">
    <property type="protein sequence ID" value="MES1923512.1"/>
    <property type="molecule type" value="Genomic_DNA"/>
</dbReference>
<sequence>MEKITDAELKRLNDLNSEFNTIKTQLGDLTLQKHGLVLRVQELKGEFQTAEEGLMQTYGKDTVINLETGEVKQKENGEDK</sequence>
<reference evidence="1 2" key="1">
    <citation type="journal article" date="2024" name="BMC Biol.">
        <title>Comparative genomics of Ascetosporea gives new insight into the evolutionary basis for animal parasitism in Rhizaria.</title>
        <authorList>
            <person name="Hiltunen Thoren M."/>
            <person name="Onut-Brannstrom I."/>
            <person name="Alfjorden A."/>
            <person name="Peckova H."/>
            <person name="Swords F."/>
            <person name="Hooper C."/>
            <person name="Holzer A.S."/>
            <person name="Bass D."/>
            <person name="Burki F."/>
        </authorList>
    </citation>
    <scope>NUCLEOTIDE SEQUENCE [LARGE SCALE GENOMIC DNA]</scope>
    <source>
        <strain evidence="1">20-A016</strain>
    </source>
</reference>
<protein>
    <submittedName>
        <fullName evidence="1">Uncharacterized protein</fullName>
    </submittedName>
</protein>
<proteinExistence type="predicted"/>
<keyword evidence="2" id="KW-1185">Reference proteome</keyword>
<gene>
    <name evidence="1" type="ORF">MHBO_005094</name>
</gene>
<name>A0ABV2AW00_9EUKA</name>
<evidence type="ECO:0000313" key="1">
    <source>
        <dbReference type="EMBL" id="MES1923512.1"/>
    </source>
</evidence>
<accession>A0ABV2AW00</accession>
<evidence type="ECO:0000313" key="2">
    <source>
        <dbReference type="Proteomes" id="UP001439008"/>
    </source>
</evidence>
<dbReference type="Proteomes" id="UP001439008">
    <property type="component" value="Unassembled WGS sequence"/>
</dbReference>